<keyword evidence="5 7" id="KW-0119">Carbohydrate metabolism</keyword>
<evidence type="ECO:0000256" key="5">
    <source>
        <dbReference type="ARBA" id="ARBA00023277"/>
    </source>
</evidence>
<keyword evidence="12" id="KW-1185">Reference proteome</keyword>
<dbReference type="SUPFAM" id="SSF56784">
    <property type="entry name" value="HAD-like"/>
    <property type="match status" value="1"/>
</dbReference>
<feature type="binding site" evidence="10">
    <location>
        <position position="13"/>
    </location>
    <ligand>
        <name>Mg(2+)</name>
        <dbReference type="ChEBI" id="CHEBI:18420"/>
    </ligand>
</feature>
<name>A0A6N9NN61_9FLAO</name>
<organism evidence="11 12">
    <name type="scientific">Acidiluteibacter ferrifornacis</name>
    <dbReference type="NCBI Taxonomy" id="2692424"/>
    <lineage>
        <taxon>Bacteria</taxon>
        <taxon>Pseudomonadati</taxon>
        <taxon>Bacteroidota</taxon>
        <taxon>Flavobacteriia</taxon>
        <taxon>Flavobacteriales</taxon>
        <taxon>Cryomorphaceae</taxon>
        <taxon>Acidiluteibacter</taxon>
    </lineage>
</organism>
<feature type="site" description="Contributes to substrate recognition" evidence="9">
    <location>
        <position position="107"/>
    </location>
</feature>
<dbReference type="GO" id="GO:0005737">
    <property type="term" value="C:cytoplasm"/>
    <property type="evidence" value="ECO:0007669"/>
    <property type="project" value="UniProtKB-SubCell"/>
</dbReference>
<feature type="active site" description="Proton donor" evidence="8">
    <location>
        <position position="15"/>
    </location>
</feature>
<dbReference type="NCBIfam" id="TIGR01656">
    <property type="entry name" value="Histidinol-ppas"/>
    <property type="match status" value="1"/>
</dbReference>
<evidence type="ECO:0000256" key="9">
    <source>
        <dbReference type="PIRSR" id="PIRSR004682-3"/>
    </source>
</evidence>
<feature type="binding site" evidence="10">
    <location>
        <position position="15"/>
    </location>
    <ligand>
        <name>Mg(2+)</name>
        <dbReference type="ChEBI" id="CHEBI:18420"/>
    </ligand>
</feature>
<dbReference type="EMBL" id="WWNE01000018">
    <property type="protein sequence ID" value="NBG67299.1"/>
    <property type="molecule type" value="Genomic_DNA"/>
</dbReference>
<comment type="cofactor">
    <cofactor evidence="10">
        <name>Zn(2+)</name>
        <dbReference type="ChEBI" id="CHEBI:29105"/>
    </cofactor>
</comment>
<dbReference type="CDD" id="cd07503">
    <property type="entry name" value="HAD_HisB-N"/>
    <property type="match status" value="1"/>
</dbReference>
<dbReference type="InterPro" id="IPR006543">
    <property type="entry name" value="Histidinol-phos"/>
</dbReference>
<dbReference type="PANTHER" id="PTHR42891:SF1">
    <property type="entry name" value="D-GLYCERO-BETA-D-MANNO-HEPTOSE-1,7-BISPHOSPHATE 7-PHOSPHATASE"/>
    <property type="match status" value="1"/>
</dbReference>
<keyword evidence="10" id="KW-0862">Zinc</keyword>
<dbReference type="GO" id="GO:0016791">
    <property type="term" value="F:phosphatase activity"/>
    <property type="evidence" value="ECO:0007669"/>
    <property type="project" value="InterPro"/>
</dbReference>
<dbReference type="InterPro" id="IPR023214">
    <property type="entry name" value="HAD_sf"/>
</dbReference>
<dbReference type="GO" id="GO:0046872">
    <property type="term" value="F:metal ion binding"/>
    <property type="evidence" value="ECO:0007669"/>
    <property type="project" value="UniProtKB-KW"/>
</dbReference>
<feature type="binding site" evidence="10">
    <location>
        <position position="96"/>
    </location>
    <ligand>
        <name>Zn(2+)</name>
        <dbReference type="ChEBI" id="CHEBI:29105"/>
    </ligand>
</feature>
<protein>
    <recommendedName>
        <fullName evidence="6 7">D,D-heptose 1,7-bisphosphate phosphatase</fullName>
        <ecNumber evidence="7">3.1.3.-</ecNumber>
    </recommendedName>
</protein>
<dbReference type="Proteomes" id="UP000470771">
    <property type="component" value="Unassembled WGS sequence"/>
</dbReference>
<evidence type="ECO:0000256" key="1">
    <source>
        <dbReference type="ARBA" id="ARBA00004496"/>
    </source>
</evidence>
<dbReference type="AlphaFoldDB" id="A0A6N9NN61"/>
<reference evidence="11 12" key="1">
    <citation type="submission" date="2019-12" db="EMBL/GenBank/DDBJ databases">
        <authorList>
            <person name="Zhao J."/>
        </authorList>
    </citation>
    <scope>NUCLEOTIDE SEQUENCE [LARGE SCALE GENOMIC DNA]</scope>
    <source>
        <strain evidence="11 12">S-15</strain>
    </source>
</reference>
<dbReference type="PIRSF" id="PIRSF004682">
    <property type="entry name" value="GmhB"/>
    <property type="match status" value="1"/>
</dbReference>
<dbReference type="InterPro" id="IPR006549">
    <property type="entry name" value="HAD-SF_hydro_IIIA"/>
</dbReference>
<evidence type="ECO:0000313" key="11">
    <source>
        <dbReference type="EMBL" id="NBG67299.1"/>
    </source>
</evidence>
<dbReference type="InterPro" id="IPR036412">
    <property type="entry name" value="HAD-like_sf"/>
</dbReference>
<feature type="binding site" evidence="10">
    <location>
        <position position="134"/>
    </location>
    <ligand>
        <name>Mg(2+)</name>
        <dbReference type="ChEBI" id="CHEBI:18420"/>
    </ligand>
</feature>
<dbReference type="GO" id="GO:0005975">
    <property type="term" value="P:carbohydrate metabolic process"/>
    <property type="evidence" value="ECO:0007669"/>
    <property type="project" value="InterPro"/>
</dbReference>
<evidence type="ECO:0000256" key="3">
    <source>
        <dbReference type="ARBA" id="ARBA00022723"/>
    </source>
</evidence>
<feature type="site" description="Stabilizes the phosphoryl group" evidence="9">
    <location>
        <position position="108"/>
    </location>
</feature>
<comment type="caution">
    <text evidence="11">The sequence shown here is derived from an EMBL/GenBank/DDBJ whole genome shotgun (WGS) entry which is preliminary data.</text>
</comment>
<evidence type="ECO:0000256" key="2">
    <source>
        <dbReference type="ARBA" id="ARBA00022490"/>
    </source>
</evidence>
<feature type="binding site" evidence="10">
    <location>
        <position position="106"/>
    </location>
    <ligand>
        <name>Zn(2+)</name>
        <dbReference type="ChEBI" id="CHEBI:29105"/>
    </ligand>
</feature>
<dbReference type="RefSeq" id="WP_160634250.1">
    <property type="nucleotide sequence ID" value="NZ_WWNE01000018.1"/>
</dbReference>
<keyword evidence="4 7" id="KW-0378">Hydrolase</keyword>
<dbReference type="Gene3D" id="3.40.50.1000">
    <property type="entry name" value="HAD superfamily/HAD-like"/>
    <property type="match status" value="1"/>
</dbReference>
<dbReference type="NCBIfam" id="TIGR01662">
    <property type="entry name" value="HAD-SF-IIIA"/>
    <property type="match status" value="1"/>
</dbReference>
<comment type="similarity">
    <text evidence="7">Belongs to the gmhB family.</text>
</comment>
<dbReference type="Pfam" id="PF13242">
    <property type="entry name" value="Hydrolase_like"/>
    <property type="match status" value="1"/>
</dbReference>
<dbReference type="EC" id="3.1.3.-" evidence="7"/>
<keyword evidence="3 10" id="KW-0479">Metal-binding</keyword>
<evidence type="ECO:0000256" key="6">
    <source>
        <dbReference type="ARBA" id="ARBA00031828"/>
    </source>
</evidence>
<sequence length="182" mass="20326">MIKIDKNWTLFLDRDGVINERIPKGYVMEPDQLVLEVAVADAIAEFNQLFARVVVVTNQQGIGKGLMTSEQLDTVHEKLRSELAASGAYVDGIYYCPELADSGSKCRKPEGGMAMQAKADFPEIDFSKSIMVGDTITDLQFGKRLGMKTIFIRTELEEQTAEVDELSDEIIDWLKDVLMVIS</sequence>
<dbReference type="PANTHER" id="PTHR42891">
    <property type="entry name" value="D-GLYCERO-BETA-D-MANNO-HEPTOSE-1,7-BISPHOSPHATE 7-PHOSPHATASE"/>
    <property type="match status" value="1"/>
</dbReference>
<proteinExistence type="inferred from homology"/>
<feature type="site" description="Stabilizes the phosphoryl group" evidence="9">
    <location>
        <position position="57"/>
    </location>
</feature>
<evidence type="ECO:0000256" key="10">
    <source>
        <dbReference type="PIRSR" id="PIRSR004682-4"/>
    </source>
</evidence>
<keyword evidence="2 7" id="KW-0963">Cytoplasm</keyword>
<feature type="active site" description="Proton donor" evidence="8">
    <location>
        <position position="13"/>
    </location>
</feature>
<evidence type="ECO:0000256" key="7">
    <source>
        <dbReference type="PIRNR" id="PIRNR004682"/>
    </source>
</evidence>
<comment type="subcellular location">
    <subcellularLocation>
        <location evidence="1 7">Cytoplasm</location>
    </subcellularLocation>
</comment>
<evidence type="ECO:0000256" key="8">
    <source>
        <dbReference type="PIRSR" id="PIRSR004682-1"/>
    </source>
</evidence>
<gene>
    <name evidence="11" type="ORF">GQN54_14320</name>
</gene>
<accession>A0A6N9NN61</accession>
<evidence type="ECO:0000256" key="4">
    <source>
        <dbReference type="ARBA" id="ARBA00022801"/>
    </source>
</evidence>
<comment type="cofactor">
    <cofactor evidence="10">
        <name>Mg(2+)</name>
        <dbReference type="ChEBI" id="CHEBI:18420"/>
    </cofactor>
</comment>
<keyword evidence="10" id="KW-0460">Magnesium</keyword>
<evidence type="ECO:0000313" key="12">
    <source>
        <dbReference type="Proteomes" id="UP000470771"/>
    </source>
</evidence>
<dbReference type="InterPro" id="IPR004446">
    <property type="entry name" value="Heptose_bisP_phosphatase"/>
</dbReference>